<evidence type="ECO:0000313" key="1">
    <source>
        <dbReference type="EMBL" id="KAI4374186.1"/>
    </source>
</evidence>
<dbReference type="EMBL" id="CM042883">
    <property type="protein sequence ID" value="KAI4374186.1"/>
    <property type="molecule type" value="Genomic_DNA"/>
</dbReference>
<reference evidence="2" key="1">
    <citation type="journal article" date="2023" name="Front. Plant Sci.">
        <title>Chromosomal-level genome assembly of Melastoma candidum provides insights into trichome evolution.</title>
        <authorList>
            <person name="Zhong Y."/>
            <person name="Wu W."/>
            <person name="Sun C."/>
            <person name="Zou P."/>
            <person name="Liu Y."/>
            <person name="Dai S."/>
            <person name="Zhou R."/>
        </authorList>
    </citation>
    <scope>NUCLEOTIDE SEQUENCE [LARGE SCALE GENOMIC DNA]</scope>
</reference>
<evidence type="ECO:0000313" key="2">
    <source>
        <dbReference type="Proteomes" id="UP001057402"/>
    </source>
</evidence>
<sequence length="125" mass="13590">MGGCAAKLRKTFEAEDKGEKPELVQEGKVKEIVGEIAVVDEIQGCNQRPSLSLLFKQEEVKDWADSEKPNNGKQENDPIRPKEGDEQPQTAPGNISTEQQEETAETPTLSEPVKPEGVAVSISAC</sequence>
<dbReference type="Proteomes" id="UP001057402">
    <property type="component" value="Chromosome 4"/>
</dbReference>
<name>A0ACB9R7D7_9MYRT</name>
<protein>
    <submittedName>
        <fullName evidence="1">Uncharacterized protein</fullName>
    </submittedName>
</protein>
<keyword evidence="2" id="KW-1185">Reference proteome</keyword>
<comment type="caution">
    <text evidence="1">The sequence shown here is derived from an EMBL/GenBank/DDBJ whole genome shotgun (WGS) entry which is preliminary data.</text>
</comment>
<accession>A0ACB9R7D7</accession>
<proteinExistence type="predicted"/>
<gene>
    <name evidence="1" type="ORF">MLD38_012209</name>
</gene>
<organism evidence="1 2">
    <name type="scientific">Melastoma candidum</name>
    <dbReference type="NCBI Taxonomy" id="119954"/>
    <lineage>
        <taxon>Eukaryota</taxon>
        <taxon>Viridiplantae</taxon>
        <taxon>Streptophyta</taxon>
        <taxon>Embryophyta</taxon>
        <taxon>Tracheophyta</taxon>
        <taxon>Spermatophyta</taxon>
        <taxon>Magnoliopsida</taxon>
        <taxon>eudicotyledons</taxon>
        <taxon>Gunneridae</taxon>
        <taxon>Pentapetalae</taxon>
        <taxon>rosids</taxon>
        <taxon>malvids</taxon>
        <taxon>Myrtales</taxon>
        <taxon>Melastomataceae</taxon>
        <taxon>Melastomatoideae</taxon>
        <taxon>Melastomateae</taxon>
        <taxon>Melastoma</taxon>
    </lineage>
</organism>